<feature type="transmembrane region" description="Helical" evidence="7">
    <location>
        <begin position="117"/>
        <end position="141"/>
    </location>
</feature>
<dbReference type="PANTHER" id="PTHR21016:SF7">
    <property type="entry name" value="TM2 DOMAIN-CONTAINING PROTEIN 3"/>
    <property type="match status" value="1"/>
</dbReference>
<name>A0A4Q0AGU2_9BACT</name>
<evidence type="ECO:0000313" key="9">
    <source>
        <dbReference type="EMBL" id="RWZ78304.1"/>
    </source>
</evidence>
<feature type="transmembrane region" description="Helical" evidence="7">
    <location>
        <begin position="44"/>
        <end position="64"/>
    </location>
</feature>
<dbReference type="InterPro" id="IPR007829">
    <property type="entry name" value="TM2"/>
</dbReference>
<dbReference type="InterPro" id="IPR050932">
    <property type="entry name" value="TM2D1-3-like"/>
</dbReference>
<gene>
    <name evidence="9" type="ORF">EOT05_00880</name>
</gene>
<feature type="transmembrane region" description="Helical" evidence="7">
    <location>
        <begin position="70"/>
        <end position="96"/>
    </location>
</feature>
<evidence type="ECO:0000256" key="7">
    <source>
        <dbReference type="SAM" id="Phobius"/>
    </source>
</evidence>
<comment type="caution">
    <text evidence="9">The sequence shown here is derived from an EMBL/GenBank/DDBJ whole genome shotgun (WGS) entry which is preliminary data.</text>
</comment>
<dbReference type="EMBL" id="SCKX01000001">
    <property type="protein sequence ID" value="RWZ78304.1"/>
    <property type="molecule type" value="Genomic_DNA"/>
</dbReference>
<keyword evidence="10" id="KW-1185">Reference proteome</keyword>
<evidence type="ECO:0000256" key="5">
    <source>
        <dbReference type="ARBA" id="ARBA00023136"/>
    </source>
</evidence>
<evidence type="ECO:0000256" key="2">
    <source>
        <dbReference type="ARBA" id="ARBA00022692"/>
    </source>
</evidence>
<sequence>MQAQETPSETSVEIVPTTGEPVVARAVQTNGEIHTKKIPRQRHFLILFFFSFMWGTFGVDRMYMGLYGSGILKLITFGGLGLWTLTDMIVIMTGTFRDKEGRLTLQFDEYKKFADRTILWFTVILGVVIVVSGTLFIIGIVQLTSSLQSGGIPGLGGLMSGNQSQINTLLGQ</sequence>
<dbReference type="Pfam" id="PF05154">
    <property type="entry name" value="TM2"/>
    <property type="match status" value="1"/>
</dbReference>
<evidence type="ECO:0000256" key="6">
    <source>
        <dbReference type="ARBA" id="ARBA00023180"/>
    </source>
</evidence>
<keyword evidence="4 7" id="KW-1133">Transmembrane helix</keyword>
<keyword evidence="5 7" id="KW-0472">Membrane</keyword>
<comment type="subcellular location">
    <subcellularLocation>
        <location evidence="1">Membrane</location>
        <topology evidence="1">Multi-pass membrane protein</topology>
    </subcellularLocation>
</comment>
<dbReference type="PANTHER" id="PTHR21016">
    <property type="entry name" value="BETA-AMYLOID BINDING PROTEIN-RELATED"/>
    <property type="match status" value="1"/>
</dbReference>
<accession>A0A4Q0AGU2</accession>
<keyword evidence="2 7" id="KW-0812">Transmembrane</keyword>
<evidence type="ECO:0000256" key="1">
    <source>
        <dbReference type="ARBA" id="ARBA00004141"/>
    </source>
</evidence>
<organism evidence="9 10">
    <name type="scientific">Candidatus Microsaccharimonas sossegonensis</name>
    <dbReference type="NCBI Taxonomy" id="2506948"/>
    <lineage>
        <taxon>Bacteria</taxon>
        <taxon>Candidatus Saccharimonadota</taxon>
        <taxon>Candidatus Saccharimonadia</taxon>
        <taxon>Candidatus Saccharimonadales</taxon>
        <taxon>Candidatus Saccharimonadaceae</taxon>
        <taxon>Candidatus Microsaccharimonas</taxon>
    </lineage>
</organism>
<keyword evidence="6" id="KW-0325">Glycoprotein</keyword>
<keyword evidence="3" id="KW-0732">Signal</keyword>
<feature type="domain" description="TM2" evidence="8">
    <location>
        <begin position="41"/>
        <end position="89"/>
    </location>
</feature>
<dbReference type="Proteomes" id="UP000289257">
    <property type="component" value="Unassembled WGS sequence"/>
</dbReference>
<protein>
    <submittedName>
        <fullName evidence="9">NINE protein</fullName>
    </submittedName>
</protein>
<evidence type="ECO:0000256" key="4">
    <source>
        <dbReference type="ARBA" id="ARBA00022989"/>
    </source>
</evidence>
<dbReference type="AlphaFoldDB" id="A0A4Q0AGU2"/>
<evidence type="ECO:0000313" key="10">
    <source>
        <dbReference type="Proteomes" id="UP000289257"/>
    </source>
</evidence>
<reference evidence="9" key="1">
    <citation type="submission" date="2019-01" db="EMBL/GenBank/DDBJ databases">
        <title>Genomic signatures and co-occurrence patterns of the ultra-small Saccharimodia (Patescibacteria phylum) suggest a symbiotic lifestyle.</title>
        <authorList>
            <person name="Lemos L."/>
            <person name="Medeiros J."/>
            <person name="Andreote F."/>
            <person name="Fernandes G."/>
            <person name="Varani A."/>
            <person name="Oliveira G."/>
            <person name="Pylro V."/>
        </authorList>
    </citation>
    <scope>NUCLEOTIDE SEQUENCE [LARGE SCALE GENOMIC DNA]</scope>
    <source>
        <strain evidence="9">AMD02</strain>
    </source>
</reference>
<proteinExistence type="predicted"/>
<evidence type="ECO:0000259" key="8">
    <source>
        <dbReference type="Pfam" id="PF05154"/>
    </source>
</evidence>
<evidence type="ECO:0000256" key="3">
    <source>
        <dbReference type="ARBA" id="ARBA00022729"/>
    </source>
</evidence>
<dbReference type="GO" id="GO:0016020">
    <property type="term" value="C:membrane"/>
    <property type="evidence" value="ECO:0007669"/>
    <property type="project" value="UniProtKB-SubCell"/>
</dbReference>